<feature type="region of interest" description="Disordered" evidence="1">
    <location>
        <begin position="68"/>
        <end position="103"/>
    </location>
</feature>
<name>A0A6A6HQF1_9PLEO</name>
<dbReference type="GeneID" id="54588062"/>
<evidence type="ECO:0008006" key="4">
    <source>
        <dbReference type="Google" id="ProtNLM"/>
    </source>
</evidence>
<reference evidence="2" key="1">
    <citation type="journal article" date="2020" name="Stud. Mycol.">
        <title>101 Dothideomycetes genomes: a test case for predicting lifestyles and emergence of pathogens.</title>
        <authorList>
            <person name="Haridas S."/>
            <person name="Albert R."/>
            <person name="Binder M."/>
            <person name="Bloem J."/>
            <person name="Labutti K."/>
            <person name="Salamov A."/>
            <person name="Andreopoulos B."/>
            <person name="Baker S."/>
            <person name="Barry K."/>
            <person name="Bills G."/>
            <person name="Bluhm B."/>
            <person name="Cannon C."/>
            <person name="Castanera R."/>
            <person name="Culley D."/>
            <person name="Daum C."/>
            <person name="Ezra D."/>
            <person name="Gonzalez J."/>
            <person name="Henrissat B."/>
            <person name="Kuo A."/>
            <person name="Liang C."/>
            <person name="Lipzen A."/>
            <person name="Lutzoni F."/>
            <person name="Magnuson J."/>
            <person name="Mondo S."/>
            <person name="Nolan M."/>
            <person name="Ohm R."/>
            <person name="Pangilinan J."/>
            <person name="Park H.-J."/>
            <person name="Ramirez L."/>
            <person name="Alfaro M."/>
            <person name="Sun H."/>
            <person name="Tritt A."/>
            <person name="Yoshinaga Y."/>
            <person name="Zwiers L.-H."/>
            <person name="Turgeon B."/>
            <person name="Goodwin S."/>
            <person name="Spatafora J."/>
            <person name="Crous P."/>
            <person name="Grigoriev I."/>
        </authorList>
    </citation>
    <scope>NUCLEOTIDE SEQUENCE</scope>
    <source>
        <strain evidence="2">CBS 122368</strain>
    </source>
</reference>
<feature type="compositionally biased region" description="Low complexity" evidence="1">
    <location>
        <begin position="24"/>
        <end position="36"/>
    </location>
</feature>
<gene>
    <name evidence="2" type="ORF">BU26DRAFT_589482</name>
</gene>
<dbReference type="Proteomes" id="UP000800094">
    <property type="component" value="Unassembled WGS sequence"/>
</dbReference>
<accession>A0A6A6HQF1</accession>
<evidence type="ECO:0000313" key="3">
    <source>
        <dbReference type="Proteomes" id="UP000800094"/>
    </source>
</evidence>
<keyword evidence="3" id="KW-1185">Reference proteome</keyword>
<organism evidence="2 3">
    <name type="scientific">Trematosphaeria pertusa</name>
    <dbReference type="NCBI Taxonomy" id="390896"/>
    <lineage>
        <taxon>Eukaryota</taxon>
        <taxon>Fungi</taxon>
        <taxon>Dikarya</taxon>
        <taxon>Ascomycota</taxon>
        <taxon>Pezizomycotina</taxon>
        <taxon>Dothideomycetes</taxon>
        <taxon>Pleosporomycetidae</taxon>
        <taxon>Pleosporales</taxon>
        <taxon>Massarineae</taxon>
        <taxon>Trematosphaeriaceae</taxon>
        <taxon>Trematosphaeria</taxon>
    </lineage>
</organism>
<dbReference type="AlphaFoldDB" id="A0A6A6HQF1"/>
<sequence>MTKRSRASTSAAAASKRTRPSDLSSQRPSQRASSPREALAAASQATAPIQTFELELLESQPEEAIVRPAEGSELGTVATTEAGGGDSDGGGDGDNDDDATREDNFDGIDWARLKRFMKPLKTQKRSLSWIFQHGYRVVERNNPSKVWFVCKYCHTHKIVNSGTFNVSRATSAAAFHLGQLKRGHLHSKDSPKQRQLGGQLSLRQAIEAAVLCLLDNNLPMELLSRPSFREMISFANLEASSKRGFFRVIAYFANTLVIRDLPIALP</sequence>
<protein>
    <recommendedName>
        <fullName evidence="4">BED-type domain-containing protein</fullName>
    </recommendedName>
</protein>
<dbReference type="OrthoDB" id="3791143at2759"/>
<dbReference type="EMBL" id="ML987219">
    <property type="protein sequence ID" value="KAF2240346.1"/>
    <property type="molecule type" value="Genomic_DNA"/>
</dbReference>
<proteinExistence type="predicted"/>
<feature type="region of interest" description="Disordered" evidence="1">
    <location>
        <begin position="1"/>
        <end position="45"/>
    </location>
</feature>
<evidence type="ECO:0000256" key="1">
    <source>
        <dbReference type="SAM" id="MobiDB-lite"/>
    </source>
</evidence>
<feature type="compositionally biased region" description="Acidic residues" evidence="1">
    <location>
        <begin position="89"/>
        <end position="100"/>
    </location>
</feature>
<evidence type="ECO:0000313" key="2">
    <source>
        <dbReference type="EMBL" id="KAF2240346.1"/>
    </source>
</evidence>
<dbReference type="RefSeq" id="XP_033675350.1">
    <property type="nucleotide sequence ID" value="XM_033834732.1"/>
</dbReference>